<dbReference type="AlphaFoldDB" id="A0A844B3B5"/>
<dbReference type="SUPFAM" id="SSF54427">
    <property type="entry name" value="NTF2-like"/>
    <property type="match status" value="1"/>
</dbReference>
<gene>
    <name evidence="3" type="ORF">GHT07_00480</name>
</gene>
<dbReference type="PROSITE" id="PS51257">
    <property type="entry name" value="PROKAR_LIPOPROTEIN"/>
    <property type="match status" value="1"/>
</dbReference>
<comment type="caution">
    <text evidence="3">The sequence shown here is derived from an EMBL/GenBank/DDBJ whole genome shotgun (WGS) entry which is preliminary data.</text>
</comment>
<reference evidence="3 4" key="1">
    <citation type="submission" date="2019-11" db="EMBL/GenBank/DDBJ databases">
        <title>Caenimonas koreensis gen. nov., sp. nov., isolated from activated sludge.</title>
        <authorList>
            <person name="Seung H.R."/>
        </authorList>
    </citation>
    <scope>NUCLEOTIDE SEQUENCE [LARGE SCALE GENOMIC DNA]</scope>
    <source>
        <strain evidence="3 4">EMB320</strain>
    </source>
</reference>
<protein>
    <recommendedName>
        <fullName evidence="2">Cds6 C-terminal domain-containing protein</fullName>
    </recommendedName>
</protein>
<evidence type="ECO:0000313" key="3">
    <source>
        <dbReference type="EMBL" id="MRD45736.1"/>
    </source>
</evidence>
<organism evidence="3 4">
    <name type="scientific">Caenimonas koreensis DSM 17982</name>
    <dbReference type="NCBI Taxonomy" id="1121255"/>
    <lineage>
        <taxon>Bacteria</taxon>
        <taxon>Pseudomonadati</taxon>
        <taxon>Pseudomonadota</taxon>
        <taxon>Betaproteobacteria</taxon>
        <taxon>Burkholderiales</taxon>
        <taxon>Comamonadaceae</taxon>
        <taxon>Caenimonas</taxon>
    </lineage>
</organism>
<sequence>MSRCLTRWIRPITGRVFKVSLLAGCSALVACSSNGGASSTRDLEVQAAAASSRAEANRATARVEPTRDGRLSVVTDGWGRAVPPPPNVIATIPGPTTAPARTAAQPVAQQPAQPVAQPAAVSAPIGSPRIAAASPIAPPNPEVAWRRTLEDWRSAWARGDIDAYLSAYDPQFKGTFATRAQWEAQRRERLANRSIELTLDDVRVIRATADEADLRFIQHYRSNQHVDDGLKHVQLRRSGTQWKIVAEAWIKDQAAGKPARKRLAKQAP</sequence>
<dbReference type="Gene3D" id="3.10.450.50">
    <property type="match status" value="1"/>
</dbReference>
<evidence type="ECO:0000259" key="2">
    <source>
        <dbReference type="Pfam" id="PF24125"/>
    </source>
</evidence>
<dbReference type="Proteomes" id="UP000487350">
    <property type="component" value="Unassembled WGS sequence"/>
</dbReference>
<dbReference type="OrthoDB" id="5365194at2"/>
<name>A0A844B3B5_9BURK</name>
<accession>A0A844B3B5</accession>
<feature type="domain" description="Cds6 C-terminal" evidence="2">
    <location>
        <begin position="147"/>
        <end position="247"/>
    </location>
</feature>
<dbReference type="InterPro" id="IPR032710">
    <property type="entry name" value="NTF2-like_dom_sf"/>
</dbReference>
<dbReference type="Pfam" id="PF24125">
    <property type="entry name" value="Cds6_C"/>
    <property type="match status" value="1"/>
</dbReference>
<dbReference type="InterPro" id="IPR056203">
    <property type="entry name" value="Cds6_C"/>
</dbReference>
<keyword evidence="4" id="KW-1185">Reference proteome</keyword>
<evidence type="ECO:0000256" key="1">
    <source>
        <dbReference type="SAM" id="SignalP"/>
    </source>
</evidence>
<dbReference type="RefSeq" id="WP_153583087.1">
    <property type="nucleotide sequence ID" value="NZ_WJBU01000001.1"/>
</dbReference>
<keyword evidence="1" id="KW-0732">Signal</keyword>
<evidence type="ECO:0000313" key="4">
    <source>
        <dbReference type="Proteomes" id="UP000487350"/>
    </source>
</evidence>
<proteinExistence type="predicted"/>
<dbReference type="EMBL" id="WJBU01000001">
    <property type="protein sequence ID" value="MRD45736.1"/>
    <property type="molecule type" value="Genomic_DNA"/>
</dbReference>
<feature type="signal peptide" evidence="1">
    <location>
        <begin position="1"/>
        <end position="23"/>
    </location>
</feature>
<feature type="chain" id="PRO_5032866779" description="Cds6 C-terminal domain-containing protein" evidence="1">
    <location>
        <begin position="24"/>
        <end position="268"/>
    </location>
</feature>